<dbReference type="PATRIC" id="fig|1121865.3.peg.1431"/>
<dbReference type="InterPro" id="IPR052550">
    <property type="entry name" value="Pyrimidine_5'-ntase_YjjG"/>
</dbReference>
<dbReference type="OrthoDB" id="9802350at2"/>
<dbReference type="InterPro" id="IPR023214">
    <property type="entry name" value="HAD_sf"/>
</dbReference>
<comment type="caution">
    <text evidence="1">The sequence shown here is derived from an EMBL/GenBank/DDBJ whole genome shotgun (WGS) entry which is preliminary data.</text>
</comment>
<dbReference type="STRING" id="1121865.OMW_01468"/>
<dbReference type="NCBIfam" id="TIGR02254">
    <property type="entry name" value="YjjG_YfnB"/>
    <property type="match status" value="1"/>
</dbReference>
<dbReference type="SFLD" id="SFLDS00003">
    <property type="entry name" value="Haloacid_Dehalogenase"/>
    <property type="match status" value="1"/>
</dbReference>
<accession>S1MUB1</accession>
<evidence type="ECO:0000313" key="1">
    <source>
        <dbReference type="EMBL" id="EOW80382.1"/>
    </source>
</evidence>
<dbReference type="AlphaFoldDB" id="S1MUB1"/>
<protein>
    <submittedName>
        <fullName evidence="1">TIGR02254 family HAD hydrolase</fullName>
    </submittedName>
</protein>
<dbReference type="InterPro" id="IPR036412">
    <property type="entry name" value="HAD-like_sf"/>
</dbReference>
<dbReference type="Pfam" id="PF13419">
    <property type="entry name" value="HAD_2"/>
    <property type="match status" value="1"/>
</dbReference>
<dbReference type="EMBL" id="ASWJ01000009">
    <property type="protein sequence ID" value="EOW80382.1"/>
    <property type="molecule type" value="Genomic_DNA"/>
</dbReference>
<dbReference type="PANTHER" id="PTHR47478">
    <property type="match status" value="1"/>
</dbReference>
<dbReference type="Gene3D" id="1.10.150.240">
    <property type="entry name" value="Putative phosphatase, domain 2"/>
    <property type="match status" value="1"/>
</dbReference>
<dbReference type="SUPFAM" id="SSF56784">
    <property type="entry name" value="HAD-like"/>
    <property type="match status" value="1"/>
</dbReference>
<dbReference type="eggNOG" id="COG1011">
    <property type="taxonomic scope" value="Bacteria"/>
</dbReference>
<dbReference type="RefSeq" id="WP_016183607.1">
    <property type="nucleotide sequence ID" value="NZ_JXKI01000011.1"/>
</dbReference>
<dbReference type="InterPro" id="IPR041492">
    <property type="entry name" value="HAD_2"/>
</dbReference>
<dbReference type="NCBIfam" id="TIGR01549">
    <property type="entry name" value="HAD-SF-IA-v1"/>
    <property type="match status" value="1"/>
</dbReference>
<dbReference type="Proteomes" id="UP000014113">
    <property type="component" value="Unassembled WGS sequence"/>
</dbReference>
<proteinExistence type="predicted"/>
<gene>
    <name evidence="1" type="ORF">I568_02082</name>
</gene>
<dbReference type="GO" id="GO:0008253">
    <property type="term" value="F:5'-nucleotidase activity"/>
    <property type="evidence" value="ECO:0007669"/>
    <property type="project" value="InterPro"/>
</dbReference>
<evidence type="ECO:0000313" key="2">
    <source>
        <dbReference type="Proteomes" id="UP000014113"/>
    </source>
</evidence>
<dbReference type="InterPro" id="IPR023198">
    <property type="entry name" value="PGP-like_dom2"/>
</dbReference>
<dbReference type="InterPro" id="IPR011951">
    <property type="entry name" value="HAD-SF_hydro_IA_YjjG/PynA"/>
</dbReference>
<dbReference type="Gene3D" id="3.40.50.1000">
    <property type="entry name" value="HAD superfamily/HAD-like"/>
    <property type="match status" value="1"/>
</dbReference>
<organism evidence="1 2">
    <name type="scientific">Enterococcus columbae DSM 7374 = ATCC 51263</name>
    <dbReference type="NCBI Taxonomy" id="1121865"/>
    <lineage>
        <taxon>Bacteria</taxon>
        <taxon>Bacillati</taxon>
        <taxon>Bacillota</taxon>
        <taxon>Bacilli</taxon>
        <taxon>Lactobacillales</taxon>
        <taxon>Enterococcaceae</taxon>
        <taxon>Enterococcus</taxon>
    </lineage>
</organism>
<keyword evidence="2" id="KW-1185">Reference proteome</keyword>
<name>S1MUB1_9ENTE</name>
<keyword evidence="1" id="KW-0378">Hydrolase</keyword>
<dbReference type="SFLD" id="SFLDG01129">
    <property type="entry name" value="C1.5:_HAD__Beta-PGM__Phosphata"/>
    <property type="match status" value="1"/>
</dbReference>
<dbReference type="InterPro" id="IPR006439">
    <property type="entry name" value="HAD-SF_hydro_IA"/>
</dbReference>
<sequence length="237" mass="27446">MKYTTLLFDVDDTLLDFKAAENQGLHQLFAEEGLDLTPNLKQQYQTLNHQLWHDYEQNKISRDEVLNQRFRLFFEQLGRKVDGEQMELRYRQYLNQGHQLLGNSLKIIQDLAPKASLYVVTNGVSETQYRRLTDAKLYPYFKDIFVSDAIGYQKPRIEFFNHVFDKIPHVDLKKTLIIGDSLTSDIQGGINANIDTVWLNPKQAPAKSCQPTYEITQLEQLYPILGIENTNESAKSA</sequence>
<reference evidence="1 2" key="1">
    <citation type="submission" date="2013-03" db="EMBL/GenBank/DDBJ databases">
        <title>The Genome Sequence of Enterococcus columbae ATCC_51263 (PacBio/Illumina hybrid assembly).</title>
        <authorList>
            <consortium name="The Broad Institute Genomics Platform"/>
            <consortium name="The Broad Institute Genome Sequencing Center for Infectious Disease"/>
            <person name="Earl A."/>
            <person name="Russ C."/>
            <person name="Gilmore M."/>
            <person name="Surin D."/>
            <person name="Walker B."/>
            <person name="Young S."/>
            <person name="Zeng Q."/>
            <person name="Gargeya S."/>
            <person name="Fitzgerald M."/>
            <person name="Haas B."/>
            <person name="Abouelleil A."/>
            <person name="Allen A.W."/>
            <person name="Alvarado L."/>
            <person name="Arachchi H.M."/>
            <person name="Berlin A.M."/>
            <person name="Chapman S.B."/>
            <person name="Gainer-Dewar J."/>
            <person name="Goldberg J."/>
            <person name="Griggs A."/>
            <person name="Gujja S."/>
            <person name="Hansen M."/>
            <person name="Howarth C."/>
            <person name="Imamovic A."/>
            <person name="Ireland A."/>
            <person name="Larimer J."/>
            <person name="McCowan C."/>
            <person name="Murphy C."/>
            <person name="Pearson M."/>
            <person name="Poon T.W."/>
            <person name="Priest M."/>
            <person name="Roberts A."/>
            <person name="Saif S."/>
            <person name="Shea T."/>
            <person name="Sisk P."/>
            <person name="Sykes S."/>
            <person name="Wortman J."/>
            <person name="Nusbaum C."/>
            <person name="Birren B."/>
        </authorList>
    </citation>
    <scope>NUCLEOTIDE SEQUENCE [LARGE SCALE GENOMIC DNA]</scope>
    <source>
        <strain evidence="1 2">ATCC 51263</strain>
    </source>
</reference>
<dbReference type="PANTHER" id="PTHR47478:SF1">
    <property type="entry name" value="PYRIMIDINE 5'-NUCLEOTIDASE YJJG"/>
    <property type="match status" value="1"/>
</dbReference>